<evidence type="ECO:0000259" key="9">
    <source>
        <dbReference type="Pfam" id="PF12704"/>
    </source>
</evidence>
<evidence type="ECO:0000256" key="5">
    <source>
        <dbReference type="ARBA" id="ARBA00023136"/>
    </source>
</evidence>
<dbReference type="Proteomes" id="UP000219573">
    <property type="component" value="Unassembled WGS sequence"/>
</dbReference>
<feature type="transmembrane region" description="Helical" evidence="7">
    <location>
        <begin position="273"/>
        <end position="298"/>
    </location>
</feature>
<dbReference type="Pfam" id="PF02687">
    <property type="entry name" value="FtsX"/>
    <property type="match status" value="1"/>
</dbReference>
<reference evidence="11" key="1">
    <citation type="submission" date="2017-09" db="EMBL/GenBank/DDBJ databases">
        <authorList>
            <person name="Varghese N."/>
            <person name="Submissions S."/>
        </authorList>
    </citation>
    <scope>NUCLEOTIDE SEQUENCE [LARGE SCALE GENOMIC DNA]</scope>
    <source>
        <strain evidence="11">MSL47</strain>
    </source>
</reference>
<evidence type="ECO:0000256" key="7">
    <source>
        <dbReference type="SAM" id="Phobius"/>
    </source>
</evidence>
<name>A0A285F5R1_9FIRM</name>
<protein>
    <submittedName>
        <fullName evidence="10">Putative ABC transport system permease protein</fullName>
    </submittedName>
</protein>
<dbReference type="AlphaFoldDB" id="A0A285F5R1"/>
<comment type="subcellular location">
    <subcellularLocation>
        <location evidence="1">Cell membrane</location>
        <topology evidence="1">Multi-pass membrane protein</topology>
    </subcellularLocation>
</comment>
<dbReference type="GO" id="GO:0005886">
    <property type="term" value="C:plasma membrane"/>
    <property type="evidence" value="ECO:0007669"/>
    <property type="project" value="UniProtKB-SubCell"/>
</dbReference>
<dbReference type="GO" id="GO:0022857">
    <property type="term" value="F:transmembrane transporter activity"/>
    <property type="evidence" value="ECO:0007669"/>
    <property type="project" value="TreeGrafter"/>
</dbReference>
<dbReference type="InterPro" id="IPR050250">
    <property type="entry name" value="Macrolide_Exporter_MacB"/>
</dbReference>
<keyword evidence="3 7" id="KW-0812">Transmembrane</keyword>
<dbReference type="EMBL" id="OBDZ01000001">
    <property type="protein sequence ID" value="SNY06054.1"/>
    <property type="molecule type" value="Genomic_DNA"/>
</dbReference>
<dbReference type="PANTHER" id="PTHR30572">
    <property type="entry name" value="MEMBRANE COMPONENT OF TRANSPORTER-RELATED"/>
    <property type="match status" value="1"/>
</dbReference>
<keyword evidence="5 7" id="KW-0472">Membrane</keyword>
<accession>A0A285F5R1</accession>
<dbReference type="OrthoDB" id="9770036at2"/>
<feature type="transmembrane region" description="Helical" evidence="7">
    <location>
        <begin position="356"/>
        <end position="380"/>
    </location>
</feature>
<dbReference type="RefSeq" id="WP_097016243.1">
    <property type="nucleotide sequence ID" value="NZ_OBDZ01000001.1"/>
</dbReference>
<keyword evidence="2" id="KW-1003">Cell membrane</keyword>
<organism evidence="10 11">
    <name type="scientific">Orenia metallireducens</name>
    <dbReference type="NCBI Taxonomy" id="1413210"/>
    <lineage>
        <taxon>Bacteria</taxon>
        <taxon>Bacillati</taxon>
        <taxon>Bacillota</taxon>
        <taxon>Clostridia</taxon>
        <taxon>Halanaerobiales</taxon>
        <taxon>Halobacteroidaceae</taxon>
        <taxon>Orenia</taxon>
    </lineage>
</organism>
<evidence type="ECO:0000256" key="3">
    <source>
        <dbReference type="ARBA" id="ARBA00022692"/>
    </source>
</evidence>
<feature type="transmembrane region" description="Helical" evidence="7">
    <location>
        <begin position="21"/>
        <end position="41"/>
    </location>
</feature>
<dbReference type="InterPro" id="IPR025857">
    <property type="entry name" value="MacB_PCD"/>
</dbReference>
<comment type="similarity">
    <text evidence="6">Belongs to the ABC-4 integral membrane protein family.</text>
</comment>
<keyword evidence="11" id="KW-1185">Reference proteome</keyword>
<sequence>MILETFIIAVRSLNSNKLRTLLSMLGIIIGVGAVIAIVSIGTGSQQQITSNISDLGSNLINIDQGWRHRNSSSTEFTLEMAEYIELTSPAVKKVLANLEASGLLIKEEINLRATIVGTEGYYQEINKYYPLIGKFIDKAAVDNASDVIVLGSELATELYGKQNPLGQKIKFNYNDNNFVFTIIGVMEEKGRGITGDLNDQAYIPMSTYMNKLANSNQVSGFIAQANSSKDANEAVEQIEYFLSKYLGDDDQFRIRSQDQILDTISSVTESMSLMLGGIAAISLVVGGIGIMNIMLVSVTERTSEIGIRKALGAKKRDILTQFLIESLCLSGIGGVIGVGIGYLAAYLISNIGGWPFVVNSLSVMIAFTFSLLIGIFFGIYPAMKAAKLAPVDALNYE</sequence>
<evidence type="ECO:0000256" key="4">
    <source>
        <dbReference type="ARBA" id="ARBA00022989"/>
    </source>
</evidence>
<dbReference type="PANTHER" id="PTHR30572:SF4">
    <property type="entry name" value="ABC TRANSPORTER PERMEASE YTRF"/>
    <property type="match status" value="1"/>
</dbReference>
<dbReference type="Pfam" id="PF12704">
    <property type="entry name" value="MacB_PCD"/>
    <property type="match status" value="1"/>
</dbReference>
<dbReference type="InterPro" id="IPR003838">
    <property type="entry name" value="ABC3_permease_C"/>
</dbReference>
<feature type="domain" description="MacB-like periplasmic core" evidence="9">
    <location>
        <begin position="20"/>
        <end position="239"/>
    </location>
</feature>
<evidence type="ECO:0000313" key="11">
    <source>
        <dbReference type="Proteomes" id="UP000219573"/>
    </source>
</evidence>
<evidence type="ECO:0000313" key="10">
    <source>
        <dbReference type="EMBL" id="SNY06054.1"/>
    </source>
</evidence>
<evidence type="ECO:0000256" key="2">
    <source>
        <dbReference type="ARBA" id="ARBA00022475"/>
    </source>
</evidence>
<proteinExistence type="inferred from homology"/>
<feature type="domain" description="ABC3 transporter permease C-terminal" evidence="8">
    <location>
        <begin position="278"/>
        <end position="390"/>
    </location>
</feature>
<feature type="transmembrane region" description="Helical" evidence="7">
    <location>
        <begin position="318"/>
        <end position="344"/>
    </location>
</feature>
<evidence type="ECO:0000256" key="1">
    <source>
        <dbReference type="ARBA" id="ARBA00004651"/>
    </source>
</evidence>
<evidence type="ECO:0000259" key="8">
    <source>
        <dbReference type="Pfam" id="PF02687"/>
    </source>
</evidence>
<keyword evidence="4 7" id="KW-1133">Transmembrane helix</keyword>
<evidence type="ECO:0000256" key="6">
    <source>
        <dbReference type="ARBA" id="ARBA00038076"/>
    </source>
</evidence>
<gene>
    <name evidence="10" type="ORF">SAMN06265827_101206</name>
</gene>